<feature type="signal peptide" evidence="2">
    <location>
        <begin position="1"/>
        <end position="23"/>
    </location>
</feature>
<reference evidence="3 4" key="1">
    <citation type="submission" date="2019-03" db="EMBL/GenBank/DDBJ databases">
        <title>First draft genome of Liparis tanakae, snailfish: a comprehensive survey of snailfish specific genes.</title>
        <authorList>
            <person name="Kim W."/>
            <person name="Song I."/>
            <person name="Jeong J.-H."/>
            <person name="Kim D."/>
            <person name="Kim S."/>
            <person name="Ryu S."/>
            <person name="Song J.Y."/>
            <person name="Lee S.K."/>
        </authorList>
    </citation>
    <scope>NUCLEOTIDE SEQUENCE [LARGE SCALE GENOMIC DNA]</scope>
    <source>
        <tissue evidence="3">Muscle</tissue>
    </source>
</reference>
<keyword evidence="2" id="KW-0732">Signal</keyword>
<dbReference type="EMBL" id="SRLO01000742">
    <property type="protein sequence ID" value="TNN47454.1"/>
    <property type="molecule type" value="Genomic_DNA"/>
</dbReference>
<feature type="chain" id="PRO_5021288894" evidence="2">
    <location>
        <begin position="24"/>
        <end position="177"/>
    </location>
</feature>
<proteinExistence type="predicted"/>
<comment type="caution">
    <text evidence="3">The sequence shown here is derived from an EMBL/GenBank/DDBJ whole genome shotgun (WGS) entry which is preliminary data.</text>
</comment>
<evidence type="ECO:0000313" key="3">
    <source>
        <dbReference type="EMBL" id="TNN47454.1"/>
    </source>
</evidence>
<dbReference type="AlphaFoldDB" id="A0A4Z2G3S2"/>
<feature type="compositionally biased region" description="Basic and acidic residues" evidence="1">
    <location>
        <begin position="132"/>
        <end position="169"/>
    </location>
</feature>
<evidence type="ECO:0000313" key="4">
    <source>
        <dbReference type="Proteomes" id="UP000314294"/>
    </source>
</evidence>
<name>A0A4Z2G3S2_9TELE</name>
<organism evidence="3 4">
    <name type="scientific">Liparis tanakae</name>
    <name type="common">Tanaka's snailfish</name>
    <dbReference type="NCBI Taxonomy" id="230148"/>
    <lineage>
        <taxon>Eukaryota</taxon>
        <taxon>Metazoa</taxon>
        <taxon>Chordata</taxon>
        <taxon>Craniata</taxon>
        <taxon>Vertebrata</taxon>
        <taxon>Euteleostomi</taxon>
        <taxon>Actinopterygii</taxon>
        <taxon>Neopterygii</taxon>
        <taxon>Teleostei</taxon>
        <taxon>Neoteleostei</taxon>
        <taxon>Acanthomorphata</taxon>
        <taxon>Eupercaria</taxon>
        <taxon>Perciformes</taxon>
        <taxon>Cottioidei</taxon>
        <taxon>Cottales</taxon>
        <taxon>Liparidae</taxon>
        <taxon>Liparis</taxon>
    </lineage>
</organism>
<dbReference type="Proteomes" id="UP000314294">
    <property type="component" value="Unassembled WGS sequence"/>
</dbReference>
<protein>
    <submittedName>
        <fullName evidence="3">Uncharacterized protein</fullName>
    </submittedName>
</protein>
<accession>A0A4Z2G3S2</accession>
<feature type="region of interest" description="Disordered" evidence="1">
    <location>
        <begin position="123"/>
        <end position="177"/>
    </location>
</feature>
<keyword evidence="4" id="KW-1185">Reference proteome</keyword>
<evidence type="ECO:0000256" key="2">
    <source>
        <dbReference type="SAM" id="SignalP"/>
    </source>
</evidence>
<gene>
    <name evidence="3" type="ORF">EYF80_042339</name>
</gene>
<sequence length="177" mass="19936">MAWTIGTIMAVVAVLLIHMDRKAVTPMNPSINLGDEDRGHTSRILIHTGTKRTLKEEVRTHMAGRTPTSSRTRSAMRLWRFQCSTAMATISPPTNSMLVSFRNHQTRTGTRPLRLKVHEQLLQAPAQIPETRAAETRSPETRSPESRSPETKSPEIRSSESRAPWDQRPDLGSVQYI</sequence>
<evidence type="ECO:0000256" key="1">
    <source>
        <dbReference type="SAM" id="MobiDB-lite"/>
    </source>
</evidence>